<dbReference type="AlphaFoldDB" id="A0A3Q0TBM7"/>
<reference evidence="2" key="1">
    <citation type="submission" date="2025-08" db="UniProtKB">
        <authorList>
            <consortium name="Ensembl"/>
        </authorList>
    </citation>
    <scope>IDENTIFICATION</scope>
</reference>
<keyword evidence="1" id="KW-0812">Transmembrane</keyword>
<evidence type="ECO:0000313" key="3">
    <source>
        <dbReference type="Proteomes" id="UP000261340"/>
    </source>
</evidence>
<feature type="transmembrane region" description="Helical" evidence="1">
    <location>
        <begin position="45"/>
        <end position="66"/>
    </location>
</feature>
<reference evidence="2" key="2">
    <citation type="submission" date="2025-09" db="UniProtKB">
        <authorList>
            <consortium name="Ensembl"/>
        </authorList>
    </citation>
    <scope>IDENTIFICATION</scope>
</reference>
<name>A0A3Q0TBM7_AMPCI</name>
<dbReference type="Proteomes" id="UP000261340">
    <property type="component" value="Unplaced"/>
</dbReference>
<keyword evidence="1" id="KW-1133">Transmembrane helix</keyword>
<keyword evidence="3" id="KW-1185">Reference proteome</keyword>
<accession>A0A3Q0TBM7</accession>
<sequence>MKAEIIQRLKGPNFGQIENTNNFHNLYVQRHTNVRHVSITRIYHFIAKLFFTVLEVICLNWFSLVFHSVTCCEFLKMSRMSLHL</sequence>
<organism evidence="2 3">
    <name type="scientific">Amphilophus citrinellus</name>
    <name type="common">Midas cichlid</name>
    <name type="synonym">Cichlasoma citrinellum</name>
    <dbReference type="NCBI Taxonomy" id="61819"/>
    <lineage>
        <taxon>Eukaryota</taxon>
        <taxon>Metazoa</taxon>
        <taxon>Chordata</taxon>
        <taxon>Craniata</taxon>
        <taxon>Vertebrata</taxon>
        <taxon>Euteleostomi</taxon>
        <taxon>Actinopterygii</taxon>
        <taxon>Neopterygii</taxon>
        <taxon>Teleostei</taxon>
        <taxon>Neoteleostei</taxon>
        <taxon>Acanthomorphata</taxon>
        <taxon>Ovalentaria</taxon>
        <taxon>Cichlomorphae</taxon>
        <taxon>Cichliformes</taxon>
        <taxon>Cichlidae</taxon>
        <taxon>New World cichlids</taxon>
        <taxon>Cichlasomatinae</taxon>
        <taxon>Heroini</taxon>
        <taxon>Amphilophus</taxon>
    </lineage>
</organism>
<proteinExistence type="predicted"/>
<dbReference type="Ensembl" id="ENSACIT00000030249.1">
    <property type="protein sequence ID" value="ENSACIP00000029471.1"/>
    <property type="gene ID" value="ENSACIG00000022805.1"/>
</dbReference>
<evidence type="ECO:0000313" key="2">
    <source>
        <dbReference type="Ensembl" id="ENSACIP00000029471.1"/>
    </source>
</evidence>
<dbReference type="STRING" id="61819.ENSACIP00000029471"/>
<keyword evidence="1" id="KW-0472">Membrane</keyword>
<evidence type="ECO:0000256" key="1">
    <source>
        <dbReference type="SAM" id="Phobius"/>
    </source>
</evidence>
<protein>
    <submittedName>
        <fullName evidence="2">Uncharacterized protein</fullName>
    </submittedName>
</protein>